<dbReference type="Proteomes" id="UP001432027">
    <property type="component" value="Unassembled WGS sequence"/>
</dbReference>
<evidence type="ECO:0000313" key="1">
    <source>
        <dbReference type="EMBL" id="GMT05605.1"/>
    </source>
</evidence>
<dbReference type="EMBL" id="BTSX01000006">
    <property type="protein sequence ID" value="GMT05605.1"/>
    <property type="molecule type" value="Genomic_DNA"/>
</dbReference>
<dbReference type="AlphaFoldDB" id="A0AAV5UH67"/>
<keyword evidence="2" id="KW-1185">Reference proteome</keyword>
<feature type="non-terminal residue" evidence="1">
    <location>
        <position position="116"/>
    </location>
</feature>
<reference evidence="1" key="1">
    <citation type="submission" date="2023-10" db="EMBL/GenBank/DDBJ databases">
        <title>Genome assembly of Pristionchus species.</title>
        <authorList>
            <person name="Yoshida K."/>
            <person name="Sommer R.J."/>
        </authorList>
    </citation>
    <scope>NUCLEOTIDE SEQUENCE</scope>
    <source>
        <strain evidence="1">RS0144</strain>
    </source>
</reference>
<gene>
    <name evidence="1" type="ORF">PENTCL1PPCAC_27779</name>
</gene>
<evidence type="ECO:0000313" key="2">
    <source>
        <dbReference type="Proteomes" id="UP001432027"/>
    </source>
</evidence>
<feature type="non-terminal residue" evidence="1">
    <location>
        <position position="1"/>
    </location>
</feature>
<accession>A0AAV5UH67</accession>
<comment type="caution">
    <text evidence="1">The sequence shown here is derived from an EMBL/GenBank/DDBJ whole genome shotgun (WGS) entry which is preliminary data.</text>
</comment>
<name>A0AAV5UH67_9BILA</name>
<protein>
    <submittedName>
        <fullName evidence="1">Uncharacterized protein</fullName>
    </submittedName>
</protein>
<proteinExistence type="predicted"/>
<organism evidence="1 2">
    <name type="scientific">Pristionchus entomophagus</name>
    <dbReference type="NCBI Taxonomy" id="358040"/>
    <lineage>
        <taxon>Eukaryota</taxon>
        <taxon>Metazoa</taxon>
        <taxon>Ecdysozoa</taxon>
        <taxon>Nematoda</taxon>
        <taxon>Chromadorea</taxon>
        <taxon>Rhabditida</taxon>
        <taxon>Rhabditina</taxon>
        <taxon>Diplogasteromorpha</taxon>
        <taxon>Diplogasteroidea</taxon>
        <taxon>Neodiplogasteridae</taxon>
        <taxon>Pristionchus</taxon>
    </lineage>
</organism>
<sequence length="116" mass="14066">IRYNVIKMVDDKRPVHRLNNPEFDHWWSYDNTLRDKERDRRSLVWRELRDLSKDDVVDDEIETESLDDVDAPTRATLLDCVVSKRNIKRSRKHPIKRRFVDETCRVKGDPIEKMEM</sequence>